<dbReference type="KEGG" id="fsm:CCS41_09190"/>
<feature type="transmembrane region" description="Helical" evidence="14">
    <location>
        <begin position="21"/>
        <end position="39"/>
    </location>
</feature>
<dbReference type="InterPro" id="IPR043427">
    <property type="entry name" value="YscJ/FliF"/>
</dbReference>
<keyword evidence="17" id="KW-0966">Cell projection</keyword>
<feature type="compositionally biased region" description="Polar residues" evidence="13">
    <location>
        <begin position="290"/>
        <end position="301"/>
    </location>
</feature>
<organism evidence="17 18">
    <name type="scientific">Candidatus Fukatsuia symbiotica</name>
    <dbReference type="NCBI Taxonomy" id="1878942"/>
    <lineage>
        <taxon>Bacteria</taxon>
        <taxon>Pseudomonadati</taxon>
        <taxon>Pseudomonadota</taxon>
        <taxon>Gammaproteobacteria</taxon>
        <taxon>Enterobacterales</taxon>
        <taxon>Yersiniaceae</taxon>
        <taxon>Candidatus Fukatsuia</taxon>
    </lineage>
</organism>
<evidence type="ECO:0000256" key="8">
    <source>
        <dbReference type="ARBA" id="ARBA00022989"/>
    </source>
</evidence>
<dbReference type="NCBIfam" id="TIGR00206">
    <property type="entry name" value="fliF"/>
    <property type="match status" value="1"/>
</dbReference>
<evidence type="ECO:0000256" key="4">
    <source>
        <dbReference type="ARBA" id="ARBA00007971"/>
    </source>
</evidence>
<dbReference type="InterPro" id="IPR013556">
    <property type="entry name" value="Flag_M-ring_C"/>
</dbReference>
<evidence type="ECO:0000256" key="14">
    <source>
        <dbReference type="SAM" id="Phobius"/>
    </source>
</evidence>
<sequence length="556" mass="61302">MLDKLKQKLPPIKWDKNKNTILMGIAATVISGAIIFSLWRSSQGYTALFGSQEHIPIAQVVEVLGGESIPYRVNPDNGQILVSESQLGKARMTLAAKGITAVLPVGYELMDKEAMLGSSQFMQNVRYKRSLEGELAQSVMALDAVEYARVHLGMTEASSFAISNKPDSSASVILRLKYGHRLTEEQVGAIVQLVSGSLPGMKAANVRVINQNGDLLSEAYQTGNNGLSMVKTGPELAHKLQMAAEKNIANLLNSIVGLNNYRISVATQVDLSHIEETSERYGTDPHTIDENVSQESGNDDSATGIPGTLSNEPAAQADTGPPAAAVISRNQSQRKFAYDRDIRHVRHPSYKLEKMTVAIVLNKSAPAVEQWTTQQLDELKQLAEDAAGIDLKRGDSLTMNMIAFTEQAEYQEPILPWWQEPSILRWAEMIGIGLLTLLFLWFGIRPLVQRLTREEKFPVEAVAASDQRTAQEEKEAEPQLGEFDTEATDEKVLAKALPKSPFQEEENLPSPSSGLETKINHMQMLAYSETDRVAEVIKQWINSNERSNTESNEQTS</sequence>
<dbReference type="Proteomes" id="UP000261875">
    <property type="component" value="Chromosome"/>
</dbReference>
<evidence type="ECO:0000256" key="1">
    <source>
        <dbReference type="ARBA" id="ARBA00003820"/>
    </source>
</evidence>
<dbReference type="InterPro" id="IPR006182">
    <property type="entry name" value="FliF_N_dom"/>
</dbReference>
<evidence type="ECO:0000256" key="3">
    <source>
        <dbReference type="ARBA" id="ARBA00004651"/>
    </source>
</evidence>
<dbReference type="Pfam" id="PF01514">
    <property type="entry name" value="YscJ_FliF"/>
    <property type="match status" value="1"/>
</dbReference>
<keyword evidence="18" id="KW-1185">Reference proteome</keyword>
<feature type="transmembrane region" description="Helical" evidence="14">
    <location>
        <begin position="423"/>
        <end position="444"/>
    </location>
</feature>
<evidence type="ECO:0000313" key="17">
    <source>
        <dbReference type="EMBL" id="AWK14607.1"/>
    </source>
</evidence>
<keyword evidence="6" id="KW-1003">Cell membrane</keyword>
<proteinExistence type="inferred from homology"/>
<dbReference type="RefSeq" id="WP_072550140.1">
    <property type="nucleotide sequence ID" value="NZ_CP021659.1"/>
</dbReference>
<comment type="subcellular location">
    <subcellularLocation>
        <location evidence="2 12">Bacterial flagellum basal body</location>
    </subcellularLocation>
    <subcellularLocation>
        <location evidence="3">Cell membrane</location>
        <topology evidence="3">Multi-pass membrane protein</topology>
    </subcellularLocation>
</comment>
<protein>
    <recommendedName>
        <fullName evidence="5 12">Flagellar M-ring protein</fullName>
    </recommendedName>
</protein>
<dbReference type="EMBL" id="CP021659">
    <property type="protein sequence ID" value="AWK14607.1"/>
    <property type="molecule type" value="Genomic_DNA"/>
</dbReference>
<dbReference type="GO" id="GO:0005886">
    <property type="term" value="C:plasma membrane"/>
    <property type="evidence" value="ECO:0007669"/>
    <property type="project" value="UniProtKB-SubCell"/>
</dbReference>
<dbReference type="GO" id="GO:0071973">
    <property type="term" value="P:bacterial-type flagellum-dependent cell motility"/>
    <property type="evidence" value="ECO:0007669"/>
    <property type="project" value="InterPro"/>
</dbReference>
<keyword evidence="17" id="KW-0969">Cilium</keyword>
<evidence type="ECO:0000256" key="10">
    <source>
        <dbReference type="ARBA" id="ARBA00023143"/>
    </source>
</evidence>
<keyword evidence="17" id="KW-0282">Flagellum</keyword>
<gene>
    <name evidence="17" type="ORF">CCS41_09190</name>
</gene>
<feature type="domain" description="Flagellar M-ring N-terminal" evidence="15">
    <location>
        <begin position="42"/>
        <end position="217"/>
    </location>
</feature>
<evidence type="ECO:0000259" key="15">
    <source>
        <dbReference type="Pfam" id="PF01514"/>
    </source>
</evidence>
<dbReference type="OrthoDB" id="8554211at2"/>
<evidence type="ECO:0000256" key="11">
    <source>
        <dbReference type="ARBA" id="ARBA00025936"/>
    </source>
</evidence>
<dbReference type="PRINTS" id="PR01009">
    <property type="entry name" value="FLGMRINGFLIF"/>
</dbReference>
<dbReference type="Gene3D" id="3.30.300.30">
    <property type="match status" value="1"/>
</dbReference>
<reference evidence="17 18" key="1">
    <citation type="submission" date="2017-05" db="EMBL/GenBank/DDBJ databases">
        <title>Genome sequence of Candidatus Fukatsuia symbiotica and Candidatus Hamiltonella defensa from Acyrthosiphon pisum strain 5D.</title>
        <authorList>
            <person name="Patel V.A."/>
            <person name="Chevignon G."/>
            <person name="Russell J.A."/>
            <person name="Oliver K.M."/>
        </authorList>
    </citation>
    <scope>NUCLEOTIDE SEQUENCE [LARGE SCALE GENOMIC DNA]</scope>
    <source>
        <strain evidence="17 18">5D</strain>
    </source>
</reference>
<dbReference type="PANTHER" id="PTHR30046">
    <property type="entry name" value="FLAGELLAR M-RING PROTEIN"/>
    <property type="match status" value="1"/>
</dbReference>
<comment type="similarity">
    <text evidence="4 12">Belongs to the FliF family.</text>
</comment>
<comment type="subunit">
    <text evidence="11">The basal body constitutes a major portion of the flagellar organelle and consists of four rings (L,P,S, and M) mounted on a central rod. The M ring is integral to the inner membrane of the cell and may be connected to the flagellar rod via the S ring. The S (supramembrane ring) lies just distal to the M ring. The L and P rings lie in the outer membrane and the periplasmic space, respectively.</text>
</comment>
<feature type="compositionally biased region" description="Basic and acidic residues" evidence="13">
    <location>
        <begin position="276"/>
        <end position="289"/>
    </location>
</feature>
<keyword evidence="9 14" id="KW-0472">Membrane</keyword>
<dbReference type="PIRSF" id="PIRSF004862">
    <property type="entry name" value="FliF"/>
    <property type="match status" value="1"/>
</dbReference>
<dbReference type="PANTHER" id="PTHR30046:SF0">
    <property type="entry name" value="FLAGELLAR M-RING PROTEIN"/>
    <property type="match status" value="1"/>
</dbReference>
<dbReference type="GO" id="GO:0003774">
    <property type="term" value="F:cytoskeletal motor activity"/>
    <property type="evidence" value="ECO:0007669"/>
    <property type="project" value="InterPro"/>
</dbReference>
<dbReference type="Pfam" id="PF08345">
    <property type="entry name" value="YscJ_FliF_C"/>
    <property type="match status" value="1"/>
</dbReference>
<evidence type="ECO:0000256" key="7">
    <source>
        <dbReference type="ARBA" id="ARBA00022692"/>
    </source>
</evidence>
<evidence type="ECO:0000256" key="2">
    <source>
        <dbReference type="ARBA" id="ARBA00004117"/>
    </source>
</evidence>
<feature type="domain" description="Flagellar M-ring C-terminal" evidence="16">
    <location>
        <begin position="252"/>
        <end position="404"/>
    </location>
</feature>
<feature type="region of interest" description="Disordered" evidence="13">
    <location>
        <begin position="462"/>
        <end position="516"/>
    </location>
</feature>
<feature type="compositionally biased region" description="Low complexity" evidence="13">
    <location>
        <begin position="313"/>
        <end position="323"/>
    </location>
</feature>
<evidence type="ECO:0000256" key="13">
    <source>
        <dbReference type="SAM" id="MobiDB-lite"/>
    </source>
</evidence>
<keyword evidence="7 14" id="KW-0812">Transmembrane</keyword>
<accession>A0A2U8I683</accession>
<evidence type="ECO:0000256" key="9">
    <source>
        <dbReference type="ARBA" id="ARBA00023136"/>
    </source>
</evidence>
<dbReference type="STRING" id="1878942.GCA_900128755_01441"/>
<comment type="function">
    <text evidence="1 12">The M ring may be actively involved in energy transduction.</text>
</comment>
<evidence type="ECO:0000313" key="18">
    <source>
        <dbReference type="Proteomes" id="UP000261875"/>
    </source>
</evidence>
<evidence type="ECO:0000256" key="5">
    <source>
        <dbReference type="ARBA" id="ARBA00017949"/>
    </source>
</evidence>
<keyword evidence="8 14" id="KW-1133">Transmembrane helix</keyword>
<dbReference type="GO" id="GO:0009431">
    <property type="term" value="C:bacterial-type flagellum basal body, MS ring"/>
    <property type="evidence" value="ECO:0007669"/>
    <property type="project" value="InterPro"/>
</dbReference>
<dbReference type="InterPro" id="IPR045851">
    <property type="entry name" value="AMP-bd_C_sf"/>
</dbReference>
<keyword evidence="10 12" id="KW-0975">Bacterial flagellum</keyword>
<evidence type="ECO:0000256" key="6">
    <source>
        <dbReference type="ARBA" id="ARBA00022475"/>
    </source>
</evidence>
<evidence type="ECO:0000256" key="12">
    <source>
        <dbReference type="PIRNR" id="PIRNR004862"/>
    </source>
</evidence>
<dbReference type="AlphaFoldDB" id="A0A2U8I683"/>
<feature type="region of interest" description="Disordered" evidence="13">
    <location>
        <begin position="276"/>
        <end position="323"/>
    </location>
</feature>
<name>A0A2U8I683_9GAMM</name>
<dbReference type="InterPro" id="IPR000067">
    <property type="entry name" value="FlgMring_FliF"/>
</dbReference>
<evidence type="ECO:0000259" key="16">
    <source>
        <dbReference type="Pfam" id="PF08345"/>
    </source>
</evidence>